<evidence type="ECO:0000313" key="5">
    <source>
        <dbReference type="EMBL" id="KAH7316861.1"/>
    </source>
</evidence>
<feature type="chain" id="PRO_5035476640" evidence="3">
    <location>
        <begin position="25"/>
        <end position="537"/>
    </location>
</feature>
<name>A0A8K0WR62_9HYPO</name>
<dbReference type="InterPro" id="IPR029058">
    <property type="entry name" value="AB_hydrolase_fold"/>
</dbReference>
<dbReference type="SUPFAM" id="SSF53474">
    <property type="entry name" value="alpha/beta-Hydrolases"/>
    <property type="match status" value="1"/>
</dbReference>
<comment type="similarity">
    <text evidence="1">Belongs to the peptidase S33 family.</text>
</comment>
<gene>
    <name evidence="5" type="ORF">B0I35DRAFT_264518</name>
</gene>
<dbReference type="PANTHER" id="PTHR43248:SF25">
    <property type="entry name" value="AB HYDROLASE-1 DOMAIN-CONTAINING PROTEIN-RELATED"/>
    <property type="match status" value="1"/>
</dbReference>
<protein>
    <submittedName>
        <fullName evidence="5">Alpha/Beta hydrolase protein</fullName>
    </submittedName>
</protein>
<keyword evidence="2 5" id="KW-0378">Hydrolase</keyword>
<dbReference type="InterPro" id="IPR051601">
    <property type="entry name" value="Serine_prot/Carboxylest_S33"/>
</dbReference>
<proteinExistence type="inferred from homology"/>
<evidence type="ECO:0000313" key="6">
    <source>
        <dbReference type="Proteomes" id="UP000813444"/>
    </source>
</evidence>
<dbReference type="InterPro" id="IPR000073">
    <property type="entry name" value="AB_hydrolase_1"/>
</dbReference>
<organism evidence="5 6">
    <name type="scientific">Stachybotrys elegans</name>
    <dbReference type="NCBI Taxonomy" id="80388"/>
    <lineage>
        <taxon>Eukaryota</taxon>
        <taxon>Fungi</taxon>
        <taxon>Dikarya</taxon>
        <taxon>Ascomycota</taxon>
        <taxon>Pezizomycotina</taxon>
        <taxon>Sordariomycetes</taxon>
        <taxon>Hypocreomycetidae</taxon>
        <taxon>Hypocreales</taxon>
        <taxon>Stachybotryaceae</taxon>
        <taxon>Stachybotrys</taxon>
    </lineage>
</organism>
<dbReference type="GO" id="GO:0016787">
    <property type="term" value="F:hydrolase activity"/>
    <property type="evidence" value="ECO:0007669"/>
    <property type="project" value="UniProtKB-KW"/>
</dbReference>
<dbReference type="PANTHER" id="PTHR43248">
    <property type="entry name" value="2-SUCCINYL-6-HYDROXY-2,4-CYCLOHEXADIENE-1-CARBOXYLATE SYNTHASE"/>
    <property type="match status" value="1"/>
</dbReference>
<evidence type="ECO:0000256" key="1">
    <source>
        <dbReference type="ARBA" id="ARBA00010088"/>
    </source>
</evidence>
<reference evidence="5" key="1">
    <citation type="journal article" date="2021" name="Nat. Commun.">
        <title>Genetic determinants of endophytism in the Arabidopsis root mycobiome.</title>
        <authorList>
            <person name="Mesny F."/>
            <person name="Miyauchi S."/>
            <person name="Thiergart T."/>
            <person name="Pickel B."/>
            <person name="Atanasova L."/>
            <person name="Karlsson M."/>
            <person name="Huettel B."/>
            <person name="Barry K.W."/>
            <person name="Haridas S."/>
            <person name="Chen C."/>
            <person name="Bauer D."/>
            <person name="Andreopoulos W."/>
            <person name="Pangilinan J."/>
            <person name="LaButti K."/>
            <person name="Riley R."/>
            <person name="Lipzen A."/>
            <person name="Clum A."/>
            <person name="Drula E."/>
            <person name="Henrissat B."/>
            <person name="Kohler A."/>
            <person name="Grigoriev I.V."/>
            <person name="Martin F.M."/>
            <person name="Hacquard S."/>
        </authorList>
    </citation>
    <scope>NUCLEOTIDE SEQUENCE</scope>
    <source>
        <strain evidence="5">MPI-CAGE-CH-0235</strain>
    </source>
</reference>
<evidence type="ECO:0000256" key="2">
    <source>
        <dbReference type="ARBA" id="ARBA00022801"/>
    </source>
</evidence>
<dbReference type="OrthoDB" id="425534at2759"/>
<sequence>MRGVHRASGIQLVLTLALAGSCQGQSVEPVWADIPASSTLEWVPCYNRRECARLEVPMNYQDPEGAKVTLAVIRLRATETDNYKGPVLFHSGGPHNSGVDWLATEDWARDLHRVVGHNHDIVAWDPRSFSRSTPRVSCWANEQRRNIWSATAPGLPTQYDDIAFIATLRQRSRIEHSACLDMMDETGILEYTSTTHGAHDVLALMTALGQDKLRFMGQSYGCVHATFFASMFPDKVERIVCDGNLSPPDLVSGDFIDQPLDIEPLLDWVAAQCATNSSCALHEDTAEAVRERINNIVINSRLSPVFVPTASVFDYVTQPPTQAVALGGLQSLVGNPYSNMPNIMRLLAAIEAGVTTTAEDQLESVQWPSAALFNDTRYRSPMDPDAGRKPFFNRYPQTEDWHSCNDLPEQEDDIVAFKERLDEAMTRGPIGGGLFSRFFGCIGRPRRPKGVYPGPFGGNTSYPILFTNARVDPSTSVRGAYNNHRIFPGSGLLVYEAYGHSMVFNTQCAVDHINKYFQDGTLPPANATCREEYTIAW</sequence>
<evidence type="ECO:0000256" key="3">
    <source>
        <dbReference type="SAM" id="SignalP"/>
    </source>
</evidence>
<dbReference type="AlphaFoldDB" id="A0A8K0WR62"/>
<feature type="signal peptide" evidence="3">
    <location>
        <begin position="1"/>
        <end position="24"/>
    </location>
</feature>
<dbReference type="EMBL" id="JAGPNK010000008">
    <property type="protein sequence ID" value="KAH7316861.1"/>
    <property type="molecule type" value="Genomic_DNA"/>
</dbReference>
<feature type="domain" description="AB hydrolase-1" evidence="4">
    <location>
        <begin position="86"/>
        <end position="504"/>
    </location>
</feature>
<dbReference type="PROSITE" id="PS51257">
    <property type="entry name" value="PROKAR_LIPOPROTEIN"/>
    <property type="match status" value="1"/>
</dbReference>
<keyword evidence="3" id="KW-0732">Signal</keyword>
<comment type="caution">
    <text evidence="5">The sequence shown here is derived from an EMBL/GenBank/DDBJ whole genome shotgun (WGS) entry which is preliminary data.</text>
</comment>
<evidence type="ECO:0000259" key="4">
    <source>
        <dbReference type="Pfam" id="PF00561"/>
    </source>
</evidence>
<dbReference type="Proteomes" id="UP000813444">
    <property type="component" value="Unassembled WGS sequence"/>
</dbReference>
<keyword evidence="6" id="KW-1185">Reference proteome</keyword>
<accession>A0A8K0WR62</accession>
<dbReference type="Gene3D" id="3.40.50.1820">
    <property type="entry name" value="alpha/beta hydrolase"/>
    <property type="match status" value="1"/>
</dbReference>
<dbReference type="Pfam" id="PF00561">
    <property type="entry name" value="Abhydrolase_1"/>
    <property type="match status" value="1"/>
</dbReference>